<gene>
    <name evidence="18" type="ORF">OIDMADRAFT_31823</name>
</gene>
<dbReference type="InterPro" id="IPR006289">
    <property type="entry name" value="TFSII"/>
</dbReference>
<dbReference type="FunFam" id="1.10.472.30:FF:000003">
    <property type="entry name" value="Transcription elongation factor S-II"/>
    <property type="match status" value="1"/>
</dbReference>
<feature type="region of interest" description="Disordered" evidence="14">
    <location>
        <begin position="90"/>
        <end position="109"/>
    </location>
</feature>
<dbReference type="Gene3D" id="2.20.25.10">
    <property type="match status" value="1"/>
</dbReference>
<evidence type="ECO:0000256" key="9">
    <source>
        <dbReference type="ARBA" id="ARBA00023242"/>
    </source>
</evidence>
<dbReference type="GO" id="GO:0005737">
    <property type="term" value="C:cytoplasm"/>
    <property type="evidence" value="ECO:0007669"/>
    <property type="project" value="EnsemblFungi"/>
</dbReference>
<dbReference type="FunFam" id="2.20.25.10:FF:000001">
    <property type="entry name" value="Probable Transcription elongation factor S-II"/>
    <property type="match status" value="1"/>
</dbReference>
<evidence type="ECO:0000256" key="13">
    <source>
        <dbReference type="RuleBase" id="RU368078"/>
    </source>
</evidence>
<dbReference type="PROSITE" id="PS00466">
    <property type="entry name" value="ZF_TFIIS_1"/>
    <property type="match status" value="1"/>
</dbReference>
<feature type="compositionally biased region" description="Polar residues" evidence="14">
    <location>
        <begin position="90"/>
        <end position="104"/>
    </location>
</feature>
<comment type="subcellular location">
    <subcellularLocation>
        <location evidence="1 12 13">Nucleus</location>
    </subcellularLocation>
</comment>
<protein>
    <recommendedName>
        <fullName evidence="13">Transcription elongation factor</fullName>
    </recommendedName>
</protein>
<reference evidence="19" key="2">
    <citation type="submission" date="2015-01" db="EMBL/GenBank/DDBJ databases">
        <title>Evolutionary Origins and Diversification of the Mycorrhizal Mutualists.</title>
        <authorList>
            <consortium name="DOE Joint Genome Institute"/>
            <consortium name="Mycorrhizal Genomics Consortium"/>
            <person name="Kohler A."/>
            <person name="Kuo A."/>
            <person name="Nagy L.G."/>
            <person name="Floudas D."/>
            <person name="Copeland A."/>
            <person name="Barry K.W."/>
            <person name="Cichocki N."/>
            <person name="Veneault-Fourrey C."/>
            <person name="LaButti K."/>
            <person name="Lindquist E.A."/>
            <person name="Lipzen A."/>
            <person name="Lundell T."/>
            <person name="Morin E."/>
            <person name="Murat C."/>
            <person name="Riley R."/>
            <person name="Ohm R."/>
            <person name="Sun H."/>
            <person name="Tunlid A."/>
            <person name="Henrissat B."/>
            <person name="Grigoriev I.V."/>
            <person name="Hibbett D.S."/>
            <person name="Martin F."/>
        </authorList>
    </citation>
    <scope>NUCLEOTIDE SEQUENCE [LARGE SCALE GENOMIC DNA]</scope>
    <source>
        <strain evidence="19">Zn</strain>
    </source>
</reference>
<dbReference type="GO" id="GO:0031440">
    <property type="term" value="P:regulation of mRNA 3'-end processing"/>
    <property type="evidence" value="ECO:0007669"/>
    <property type="project" value="EnsemblFungi"/>
</dbReference>
<proteinExistence type="inferred from homology"/>
<dbReference type="FunCoup" id="A0A0C3H3C6">
    <property type="interactions" value="971"/>
</dbReference>
<evidence type="ECO:0000256" key="4">
    <source>
        <dbReference type="ARBA" id="ARBA00022771"/>
    </source>
</evidence>
<dbReference type="CDD" id="cd13749">
    <property type="entry name" value="Zn-ribbon_TFIIS"/>
    <property type="match status" value="1"/>
</dbReference>
<feature type="domain" description="TFIIS central" evidence="17">
    <location>
        <begin position="135"/>
        <end position="249"/>
    </location>
</feature>
<evidence type="ECO:0000256" key="2">
    <source>
        <dbReference type="ARBA" id="ARBA00009647"/>
    </source>
</evidence>
<dbReference type="GO" id="GO:0000977">
    <property type="term" value="F:RNA polymerase II transcription regulatory region sequence-specific DNA binding"/>
    <property type="evidence" value="ECO:0007669"/>
    <property type="project" value="EnsemblFungi"/>
</dbReference>
<comment type="similarity">
    <text evidence="2 13">Belongs to the TFS-II family.</text>
</comment>
<dbReference type="GO" id="GO:0001139">
    <property type="term" value="F:RNA polymerase II complex recruiting activity"/>
    <property type="evidence" value="ECO:0007669"/>
    <property type="project" value="EnsemblFungi"/>
</dbReference>
<dbReference type="SMART" id="SM00510">
    <property type="entry name" value="TFS2M"/>
    <property type="match status" value="1"/>
</dbReference>
<dbReference type="SUPFAM" id="SSF46942">
    <property type="entry name" value="Elongation factor TFIIS domain 2"/>
    <property type="match status" value="1"/>
</dbReference>
<evidence type="ECO:0000313" key="18">
    <source>
        <dbReference type="EMBL" id="KIM97904.1"/>
    </source>
</evidence>
<dbReference type="GO" id="GO:0045899">
    <property type="term" value="P:positive regulation of RNA polymerase II transcription preinitiation complex assembly"/>
    <property type="evidence" value="ECO:0007669"/>
    <property type="project" value="EnsemblFungi"/>
</dbReference>
<keyword evidence="6 13" id="KW-0805">Transcription regulation</keyword>
<dbReference type="GO" id="GO:0006362">
    <property type="term" value="P:transcription elongation by RNA polymerase I"/>
    <property type="evidence" value="ECO:0007669"/>
    <property type="project" value="EnsemblFungi"/>
</dbReference>
<dbReference type="Pfam" id="PF01096">
    <property type="entry name" value="Zn_ribbon_TFIIS"/>
    <property type="match status" value="1"/>
</dbReference>
<dbReference type="PIRSF" id="PIRSF006704">
    <property type="entry name" value="TF_IIS"/>
    <property type="match status" value="1"/>
</dbReference>
<keyword evidence="7 13" id="KW-0238">DNA-binding</keyword>
<dbReference type="SMART" id="SM00440">
    <property type="entry name" value="ZnF_C2C2"/>
    <property type="match status" value="1"/>
</dbReference>
<dbReference type="Pfam" id="PF08711">
    <property type="entry name" value="Med26"/>
    <property type="match status" value="1"/>
</dbReference>
<dbReference type="PANTHER" id="PTHR11477:SF0">
    <property type="entry name" value="IP08861P-RELATED"/>
    <property type="match status" value="1"/>
</dbReference>
<evidence type="ECO:0000256" key="7">
    <source>
        <dbReference type="ARBA" id="ARBA00023125"/>
    </source>
</evidence>
<dbReference type="NCBIfam" id="TIGR01385">
    <property type="entry name" value="TFSII"/>
    <property type="match status" value="1"/>
</dbReference>
<dbReference type="InterPro" id="IPR003618">
    <property type="entry name" value="TFIIS_cen_dom"/>
</dbReference>
<dbReference type="GO" id="GO:0042797">
    <property type="term" value="P:tRNA transcription by RNA polymerase III"/>
    <property type="evidence" value="ECO:0007669"/>
    <property type="project" value="EnsemblFungi"/>
</dbReference>
<dbReference type="InterPro" id="IPR003617">
    <property type="entry name" value="TFIIS/CRSP70_N_sub"/>
</dbReference>
<evidence type="ECO:0000259" key="17">
    <source>
        <dbReference type="PROSITE" id="PS51321"/>
    </source>
</evidence>
<dbReference type="SUPFAM" id="SSF47676">
    <property type="entry name" value="Conserved domain common to transcription factors TFIIS, elongin A, CRSP70"/>
    <property type="match status" value="1"/>
</dbReference>
<dbReference type="GO" id="GO:0008270">
    <property type="term" value="F:zinc ion binding"/>
    <property type="evidence" value="ECO:0007669"/>
    <property type="project" value="UniProtKB-UniRule"/>
</dbReference>
<evidence type="ECO:0000313" key="19">
    <source>
        <dbReference type="Proteomes" id="UP000054321"/>
    </source>
</evidence>
<evidence type="ECO:0000259" key="15">
    <source>
        <dbReference type="PROSITE" id="PS51133"/>
    </source>
</evidence>
<accession>A0A0C3H3C6</accession>
<evidence type="ECO:0000256" key="3">
    <source>
        <dbReference type="ARBA" id="ARBA00022723"/>
    </source>
</evidence>
<dbReference type="AlphaFoldDB" id="A0A0C3H3C6"/>
<dbReference type="GO" id="GO:0005634">
    <property type="term" value="C:nucleus"/>
    <property type="evidence" value="ECO:0007669"/>
    <property type="project" value="UniProtKB-SubCell"/>
</dbReference>
<dbReference type="InterPro" id="IPR035441">
    <property type="entry name" value="TFIIS/LEDGF_dom_sf"/>
</dbReference>
<evidence type="ECO:0000259" key="16">
    <source>
        <dbReference type="PROSITE" id="PS51319"/>
    </source>
</evidence>
<dbReference type="Proteomes" id="UP000054321">
    <property type="component" value="Unassembled WGS sequence"/>
</dbReference>
<dbReference type="Pfam" id="PF07500">
    <property type="entry name" value="TFIIS_M"/>
    <property type="match status" value="1"/>
</dbReference>
<dbReference type="OrthoDB" id="44867at2759"/>
<keyword evidence="8 13" id="KW-0804">Transcription</keyword>
<evidence type="ECO:0000256" key="8">
    <source>
        <dbReference type="ARBA" id="ARBA00023163"/>
    </source>
</evidence>
<keyword evidence="19" id="KW-1185">Reference proteome</keyword>
<dbReference type="GO" id="GO:0001193">
    <property type="term" value="P:maintenance of transcriptional fidelity during transcription elongation by RNA polymerase II"/>
    <property type="evidence" value="ECO:0007669"/>
    <property type="project" value="EnsemblFungi"/>
</dbReference>
<dbReference type="SUPFAM" id="SSF57783">
    <property type="entry name" value="Zinc beta-ribbon"/>
    <property type="match status" value="1"/>
</dbReference>
<feature type="domain" description="TFIIS N-terminal" evidence="16">
    <location>
        <begin position="11"/>
        <end position="82"/>
    </location>
</feature>
<evidence type="ECO:0000256" key="5">
    <source>
        <dbReference type="ARBA" id="ARBA00022833"/>
    </source>
</evidence>
<dbReference type="GO" id="GO:0031564">
    <property type="term" value="P:transcription antitermination"/>
    <property type="evidence" value="ECO:0007669"/>
    <property type="project" value="EnsemblFungi"/>
</dbReference>
<dbReference type="PROSITE" id="PS51321">
    <property type="entry name" value="TFIIS_CENTRAL"/>
    <property type="match status" value="1"/>
</dbReference>
<sequence>MDQRELDSRIKALQKAIAEKEPVPNVLTIMEMLKNNVNPTEELLRATKAGMIVAKQRANPNKDIARLASEIVSKWRKTVEAEKAKKLKITASSPPKNGAASSPAPQAEIKGFVGDSSKRRWETDKVDTKRTGIPSRDACVGLIYNGLCFMSHESSASIIVKAMEVEQAAFDTFKGDNTDYRSKLRSLFQNLKTVSNRELGQRVMSGEITPSQFVVMNQDELKSADRRKADEKLNKENLLKAQVPTEDKSVSDALKCGRCGQKKVSYTQAQTRSADEPMTTFCECTVCGNRWKFS</sequence>
<comment type="function">
    <text evidence="10">Necessary for efficient RNA polymerase II transcription elongation past template-encoded arresting sites. The arresting sites in DNA have the property of trapping a certain fraction of elongating RNA polymerases that pass through, resulting in locked ternary complexes. Cleavage of the nascent transcript by S-II allows the resumption of elongation from the new 3'-terminus.</text>
</comment>
<dbReference type="SMART" id="SM00509">
    <property type="entry name" value="TFS2N"/>
    <property type="match status" value="1"/>
</dbReference>
<dbReference type="PROSITE" id="PS51319">
    <property type="entry name" value="TFIIS_N"/>
    <property type="match status" value="1"/>
</dbReference>
<evidence type="ECO:0000256" key="11">
    <source>
        <dbReference type="PROSITE-ProRule" id="PRU00472"/>
    </source>
</evidence>
<dbReference type="PANTHER" id="PTHR11477">
    <property type="entry name" value="TRANSCRIPTION FACTOR S-II ZINC FINGER DOMAIN-CONTAINING PROTEIN"/>
    <property type="match status" value="1"/>
</dbReference>
<keyword evidence="3 13" id="KW-0479">Metal-binding</keyword>
<dbReference type="InParanoid" id="A0A0C3H3C6"/>
<dbReference type="InterPro" id="IPR017923">
    <property type="entry name" value="TFIIS_N"/>
</dbReference>
<reference evidence="18 19" key="1">
    <citation type="submission" date="2014-04" db="EMBL/GenBank/DDBJ databases">
        <authorList>
            <consortium name="DOE Joint Genome Institute"/>
            <person name="Kuo A."/>
            <person name="Martino E."/>
            <person name="Perotto S."/>
            <person name="Kohler A."/>
            <person name="Nagy L.G."/>
            <person name="Floudas D."/>
            <person name="Copeland A."/>
            <person name="Barry K.W."/>
            <person name="Cichocki N."/>
            <person name="Veneault-Fourrey C."/>
            <person name="LaButti K."/>
            <person name="Lindquist E.A."/>
            <person name="Lipzen A."/>
            <person name="Lundell T."/>
            <person name="Morin E."/>
            <person name="Murat C."/>
            <person name="Sun H."/>
            <person name="Tunlid A."/>
            <person name="Henrissat B."/>
            <person name="Grigoriev I.V."/>
            <person name="Hibbett D.S."/>
            <person name="Martin F."/>
            <person name="Nordberg H.P."/>
            <person name="Cantor M.N."/>
            <person name="Hua S.X."/>
        </authorList>
    </citation>
    <scope>NUCLEOTIDE SEQUENCE [LARGE SCALE GENOMIC DNA]</scope>
    <source>
        <strain evidence="18 19">Zn</strain>
    </source>
</reference>
<evidence type="ECO:0000256" key="12">
    <source>
        <dbReference type="PROSITE-ProRule" id="PRU00649"/>
    </source>
</evidence>
<dbReference type="Gene3D" id="1.10.472.30">
    <property type="entry name" value="Transcription elongation factor S-II, central domain"/>
    <property type="match status" value="1"/>
</dbReference>
<evidence type="ECO:0000256" key="6">
    <source>
        <dbReference type="ARBA" id="ARBA00023015"/>
    </source>
</evidence>
<dbReference type="InterPro" id="IPR001222">
    <property type="entry name" value="Znf_TFIIS"/>
</dbReference>
<dbReference type="PROSITE" id="PS51133">
    <property type="entry name" value="ZF_TFIIS_2"/>
    <property type="match status" value="1"/>
</dbReference>
<dbReference type="EMBL" id="KN832881">
    <property type="protein sequence ID" value="KIM97904.1"/>
    <property type="molecule type" value="Genomic_DNA"/>
</dbReference>
<dbReference type="InterPro" id="IPR036575">
    <property type="entry name" value="TFIIS_cen_dom_sf"/>
</dbReference>
<dbReference type="STRING" id="913774.A0A0C3H3C6"/>
<dbReference type="HOGENOM" id="CLU_037637_1_1_1"/>
<feature type="domain" description="TFIIS-type" evidence="15">
    <location>
        <begin position="252"/>
        <end position="292"/>
    </location>
</feature>
<dbReference type="FunFam" id="1.20.930.10:FF:000007">
    <property type="entry name" value="Transcription elongation factor S-II"/>
    <property type="match status" value="1"/>
</dbReference>
<keyword evidence="5 13" id="KW-0862">Zinc</keyword>
<keyword evidence="9 12" id="KW-0539">Nucleus</keyword>
<dbReference type="Gene3D" id="1.20.930.10">
    <property type="entry name" value="Conserved domain common to transcription factors TFIIS, elongin A, CRSP70"/>
    <property type="match status" value="1"/>
</dbReference>
<keyword evidence="4 11" id="KW-0863">Zinc-finger</keyword>
<evidence type="ECO:0000256" key="1">
    <source>
        <dbReference type="ARBA" id="ARBA00004123"/>
    </source>
</evidence>
<evidence type="ECO:0000256" key="10">
    <source>
        <dbReference type="ARBA" id="ARBA00025408"/>
    </source>
</evidence>
<dbReference type="GO" id="GO:0032968">
    <property type="term" value="P:positive regulation of transcription elongation by RNA polymerase II"/>
    <property type="evidence" value="ECO:0007669"/>
    <property type="project" value="EnsemblFungi"/>
</dbReference>
<dbReference type="InterPro" id="IPR035100">
    <property type="entry name" value="TF_IIS-typ"/>
</dbReference>
<evidence type="ECO:0000256" key="14">
    <source>
        <dbReference type="SAM" id="MobiDB-lite"/>
    </source>
</evidence>
<name>A0A0C3H3C6_OIDMZ</name>
<organism evidence="18 19">
    <name type="scientific">Oidiodendron maius (strain Zn)</name>
    <dbReference type="NCBI Taxonomy" id="913774"/>
    <lineage>
        <taxon>Eukaryota</taxon>
        <taxon>Fungi</taxon>
        <taxon>Dikarya</taxon>
        <taxon>Ascomycota</taxon>
        <taxon>Pezizomycotina</taxon>
        <taxon>Leotiomycetes</taxon>
        <taxon>Leotiomycetes incertae sedis</taxon>
        <taxon>Myxotrichaceae</taxon>
        <taxon>Oidiodendron</taxon>
    </lineage>
</organism>